<feature type="compositionally biased region" description="Low complexity" evidence="1">
    <location>
        <begin position="13"/>
        <end position="51"/>
    </location>
</feature>
<keyword evidence="2" id="KW-1133">Transmembrane helix</keyword>
<feature type="domain" description="DUF418" evidence="3">
    <location>
        <begin position="291"/>
        <end position="459"/>
    </location>
</feature>
<evidence type="ECO:0000313" key="5">
    <source>
        <dbReference type="Proteomes" id="UP000198506"/>
    </source>
</evidence>
<protein>
    <submittedName>
        <fullName evidence="4">Uncharacterized membrane protein YeiB</fullName>
    </submittedName>
</protein>
<feature type="transmembrane region" description="Helical" evidence="2">
    <location>
        <begin position="340"/>
        <end position="368"/>
    </location>
</feature>
<feature type="transmembrane region" description="Helical" evidence="2">
    <location>
        <begin position="184"/>
        <end position="200"/>
    </location>
</feature>
<keyword evidence="2" id="KW-0812">Transmembrane</keyword>
<comment type="caution">
    <text evidence="4">The sequence shown here is derived from an EMBL/GenBank/DDBJ whole genome shotgun (WGS) entry which is preliminary data.</text>
</comment>
<dbReference type="Proteomes" id="UP000198506">
    <property type="component" value="Unassembled WGS sequence"/>
</dbReference>
<proteinExistence type="predicted"/>
<dbReference type="InterPro" id="IPR007349">
    <property type="entry name" value="DUF418"/>
</dbReference>
<name>A0AA94HJY8_9MICO</name>
<feature type="region of interest" description="Disordered" evidence="1">
    <location>
        <begin position="1"/>
        <end position="51"/>
    </location>
</feature>
<sequence length="470" mass="48867">MSQPQPPIPQPSFPGQFEQGRAAQPMPAGSSQQPAQAPWQPGQAAPWQSAPRQPLPEVDLAAAATAARGRSLAPDLARGIMLLLIALANVPWWLTAAEHGATNAHGIGYEGADLIYQLVSLVVIDGRAYPLFAFLFGYGIWQMYSRQAAAGTPWRDARRVLQIRHGWMVAFGAVHALLLWFGDIVGAYGLVGLIVVGALLRRSDRTLVVVAWIVTGLLAVAGVLTLVSGLLLGSGAFGDASLFATSDIPAVAAESNYLLFMAASFGTWLLATPGQVIMLTVPLAVVLGLLAARRGLLDRPQEHRALLTRIAVGGILIGWAGGAVAALQFAGVLLDPAVSFATMGITGLAGVAGGIGYAALFGLIGAAIGRRGERRPHGIVTRAVSAVGKRSLTSYLLQSVLFAPVLAAWGFGLGATMTPLTAAGLAVGVWLVTAVVALLLDLRGKRGPAEALLRRLAYGRRPVAAPTPVG</sequence>
<dbReference type="EMBL" id="FOZN01000001">
    <property type="protein sequence ID" value="SFR97846.1"/>
    <property type="molecule type" value="Genomic_DNA"/>
</dbReference>
<dbReference type="PANTHER" id="PTHR30590">
    <property type="entry name" value="INNER MEMBRANE PROTEIN"/>
    <property type="match status" value="1"/>
</dbReference>
<evidence type="ECO:0000256" key="1">
    <source>
        <dbReference type="SAM" id="MobiDB-lite"/>
    </source>
</evidence>
<dbReference type="AlphaFoldDB" id="A0AA94HJY8"/>
<evidence type="ECO:0000256" key="2">
    <source>
        <dbReference type="SAM" id="Phobius"/>
    </source>
</evidence>
<dbReference type="Pfam" id="PF04235">
    <property type="entry name" value="DUF418"/>
    <property type="match status" value="1"/>
</dbReference>
<feature type="compositionally biased region" description="Pro residues" evidence="1">
    <location>
        <begin position="1"/>
        <end position="12"/>
    </location>
</feature>
<dbReference type="PANTHER" id="PTHR30590:SF2">
    <property type="entry name" value="INNER MEMBRANE PROTEIN"/>
    <property type="match status" value="1"/>
</dbReference>
<keyword evidence="5" id="KW-1185">Reference proteome</keyword>
<gene>
    <name evidence="4" type="ORF">SAMN04487783_0150</name>
</gene>
<reference evidence="4 5" key="1">
    <citation type="submission" date="2016-10" db="EMBL/GenBank/DDBJ databases">
        <authorList>
            <person name="Varghese N."/>
            <person name="Submissions S."/>
        </authorList>
    </citation>
    <scope>NUCLEOTIDE SEQUENCE [LARGE SCALE GENOMIC DNA]</scope>
    <source>
        <strain evidence="4 5">IAM 15147</strain>
    </source>
</reference>
<feature type="transmembrane region" description="Helical" evidence="2">
    <location>
        <begin position="207"/>
        <end position="237"/>
    </location>
</feature>
<organism evidence="4 5">
    <name type="scientific">Agrococcus baldri</name>
    <dbReference type="NCBI Taxonomy" id="153730"/>
    <lineage>
        <taxon>Bacteria</taxon>
        <taxon>Bacillati</taxon>
        <taxon>Actinomycetota</taxon>
        <taxon>Actinomycetes</taxon>
        <taxon>Micrococcales</taxon>
        <taxon>Microbacteriaceae</taxon>
        <taxon>Agrococcus</taxon>
    </lineage>
</organism>
<feature type="transmembrane region" description="Helical" evidence="2">
    <location>
        <begin position="420"/>
        <end position="440"/>
    </location>
</feature>
<evidence type="ECO:0000259" key="3">
    <source>
        <dbReference type="Pfam" id="PF04235"/>
    </source>
</evidence>
<dbReference type="InterPro" id="IPR052529">
    <property type="entry name" value="Bact_Transport_Assoc"/>
</dbReference>
<evidence type="ECO:0000313" key="4">
    <source>
        <dbReference type="EMBL" id="SFR97846.1"/>
    </source>
</evidence>
<feature type="transmembrane region" description="Helical" evidence="2">
    <location>
        <begin position="310"/>
        <end position="334"/>
    </location>
</feature>
<feature type="transmembrane region" description="Helical" evidence="2">
    <location>
        <begin position="257"/>
        <end position="290"/>
    </location>
</feature>
<accession>A0AA94HJY8</accession>
<feature type="transmembrane region" description="Helical" evidence="2">
    <location>
        <begin position="395"/>
        <end position="414"/>
    </location>
</feature>
<dbReference type="RefSeq" id="WP_318255252.1">
    <property type="nucleotide sequence ID" value="NZ_FOZN01000001.1"/>
</dbReference>
<keyword evidence="2" id="KW-0472">Membrane</keyword>